<dbReference type="InterPro" id="IPR036390">
    <property type="entry name" value="WH_DNA-bd_sf"/>
</dbReference>
<comment type="caution">
    <text evidence="5">The sequence shown here is derived from an EMBL/GenBank/DDBJ whole genome shotgun (WGS) entry which is preliminary data.</text>
</comment>
<dbReference type="Pfam" id="PF12802">
    <property type="entry name" value="MarR_2"/>
    <property type="match status" value="1"/>
</dbReference>
<dbReference type="GO" id="GO:0003677">
    <property type="term" value="F:DNA binding"/>
    <property type="evidence" value="ECO:0007669"/>
    <property type="project" value="UniProtKB-KW"/>
</dbReference>
<dbReference type="EMBL" id="JAEAGR010000002">
    <property type="protein sequence ID" value="MBH1939933.1"/>
    <property type="molecule type" value="Genomic_DNA"/>
</dbReference>
<dbReference type="Gene3D" id="1.10.10.10">
    <property type="entry name" value="Winged helix-like DNA-binding domain superfamily/Winged helix DNA-binding domain"/>
    <property type="match status" value="1"/>
</dbReference>
<dbReference type="PROSITE" id="PS50995">
    <property type="entry name" value="HTH_MARR_2"/>
    <property type="match status" value="1"/>
</dbReference>
<dbReference type="InterPro" id="IPR000835">
    <property type="entry name" value="HTH_MarR-typ"/>
</dbReference>
<dbReference type="PANTHER" id="PTHR42756">
    <property type="entry name" value="TRANSCRIPTIONAL REGULATOR, MARR"/>
    <property type="match status" value="1"/>
</dbReference>
<dbReference type="SMART" id="SM00347">
    <property type="entry name" value="HTH_MARR"/>
    <property type="match status" value="1"/>
</dbReference>
<dbReference type="AlphaFoldDB" id="A0A8J7KZC7"/>
<dbReference type="Proteomes" id="UP000623269">
    <property type="component" value="Unassembled WGS sequence"/>
</dbReference>
<name>A0A8J7KZC7_9FIRM</name>
<reference evidence="5" key="1">
    <citation type="submission" date="2020-12" db="EMBL/GenBank/DDBJ databases">
        <title>M. sibirica DSM 26468T genome.</title>
        <authorList>
            <person name="Thieme N."/>
            <person name="Rettenmaier R."/>
            <person name="Zverlov V."/>
            <person name="Liebl W."/>
        </authorList>
    </citation>
    <scope>NUCLEOTIDE SEQUENCE</scope>
    <source>
        <strain evidence="5">DSM 26468</strain>
    </source>
</reference>
<evidence type="ECO:0000259" key="4">
    <source>
        <dbReference type="PROSITE" id="PS50995"/>
    </source>
</evidence>
<keyword evidence="6" id="KW-1185">Reference proteome</keyword>
<keyword evidence="3" id="KW-0804">Transcription</keyword>
<dbReference type="PANTHER" id="PTHR42756:SF1">
    <property type="entry name" value="TRANSCRIPTIONAL REPRESSOR OF EMRAB OPERON"/>
    <property type="match status" value="1"/>
</dbReference>
<sequence>MKTRDVISLISRIRQKVNGFIVSELSHSGIDGIVVSHGDIIYALFQNQKMTMAEIADKISKDKSTVTALINKLVRLGYVTKERDTGDSRVVYVTLTSNGYELKPIFEAISHKVLEVFYLNISQEEKEELIRILSKIDQNL</sequence>
<dbReference type="RefSeq" id="WP_197660143.1">
    <property type="nucleotide sequence ID" value="NZ_JAEAGR010000002.1"/>
</dbReference>
<evidence type="ECO:0000313" key="5">
    <source>
        <dbReference type="EMBL" id="MBH1939933.1"/>
    </source>
</evidence>
<evidence type="ECO:0000256" key="3">
    <source>
        <dbReference type="ARBA" id="ARBA00023163"/>
    </source>
</evidence>
<dbReference type="GO" id="GO:0003700">
    <property type="term" value="F:DNA-binding transcription factor activity"/>
    <property type="evidence" value="ECO:0007669"/>
    <property type="project" value="InterPro"/>
</dbReference>
<dbReference type="SUPFAM" id="SSF46785">
    <property type="entry name" value="Winged helix' DNA-binding domain"/>
    <property type="match status" value="1"/>
</dbReference>
<proteinExistence type="predicted"/>
<accession>A0A8J7KZC7</accession>
<dbReference type="InterPro" id="IPR011991">
    <property type="entry name" value="ArsR-like_HTH"/>
</dbReference>
<dbReference type="PRINTS" id="PR00598">
    <property type="entry name" value="HTHMARR"/>
</dbReference>
<dbReference type="InterPro" id="IPR036388">
    <property type="entry name" value="WH-like_DNA-bd_sf"/>
</dbReference>
<feature type="domain" description="HTH marR-type" evidence="4">
    <location>
        <begin position="3"/>
        <end position="138"/>
    </location>
</feature>
<organism evidence="5 6">
    <name type="scientific">Mobilitalea sibirica</name>
    <dbReference type="NCBI Taxonomy" id="1462919"/>
    <lineage>
        <taxon>Bacteria</taxon>
        <taxon>Bacillati</taxon>
        <taxon>Bacillota</taxon>
        <taxon>Clostridia</taxon>
        <taxon>Lachnospirales</taxon>
        <taxon>Lachnospiraceae</taxon>
        <taxon>Mobilitalea</taxon>
    </lineage>
</organism>
<dbReference type="CDD" id="cd00090">
    <property type="entry name" value="HTH_ARSR"/>
    <property type="match status" value="1"/>
</dbReference>
<keyword evidence="1" id="KW-0805">Transcription regulation</keyword>
<gene>
    <name evidence="5" type="ORF">I5677_03365</name>
</gene>
<evidence type="ECO:0000256" key="2">
    <source>
        <dbReference type="ARBA" id="ARBA00023125"/>
    </source>
</evidence>
<protein>
    <submittedName>
        <fullName evidence="5">MarR family transcriptional regulator</fullName>
    </submittedName>
</protein>
<keyword evidence="2" id="KW-0238">DNA-binding</keyword>
<evidence type="ECO:0000313" key="6">
    <source>
        <dbReference type="Proteomes" id="UP000623269"/>
    </source>
</evidence>
<evidence type="ECO:0000256" key="1">
    <source>
        <dbReference type="ARBA" id="ARBA00023015"/>
    </source>
</evidence>